<feature type="domain" description="Microcin J25-processing protein McjB C-terminal" evidence="2">
    <location>
        <begin position="78"/>
        <end position="143"/>
    </location>
</feature>
<dbReference type="AlphaFoldDB" id="F5XFX4"/>
<keyword evidence="1" id="KW-0472">Membrane</keyword>
<gene>
    <name evidence="3" type="ordered locus">MLP_48940</name>
</gene>
<name>F5XFX4_MICPN</name>
<dbReference type="EMBL" id="AP012204">
    <property type="protein sequence ID" value="BAK37908.1"/>
    <property type="molecule type" value="Genomic_DNA"/>
</dbReference>
<dbReference type="NCBIfam" id="NF033537">
    <property type="entry name" value="lasso_biosyn_B2"/>
    <property type="match status" value="1"/>
</dbReference>
<evidence type="ECO:0000313" key="3">
    <source>
        <dbReference type="EMBL" id="BAK37908.1"/>
    </source>
</evidence>
<dbReference type="Pfam" id="PF13471">
    <property type="entry name" value="Transglut_core3"/>
    <property type="match status" value="1"/>
</dbReference>
<dbReference type="HOGENOM" id="CLU_1881409_0_0_11"/>
<reference evidence="3 4" key="1">
    <citation type="submission" date="2011-05" db="EMBL/GenBank/DDBJ databases">
        <title>Whole genome sequence of Microlunatus phosphovorus NM-1.</title>
        <authorList>
            <person name="Hosoyama A."/>
            <person name="Sasaki K."/>
            <person name="Harada T."/>
            <person name="Igarashi R."/>
            <person name="Kawakoshi A."/>
            <person name="Sasagawa M."/>
            <person name="Fukada J."/>
            <person name="Nakamura S."/>
            <person name="Katano Y."/>
            <person name="Hanada S."/>
            <person name="Kamagata Y."/>
            <person name="Nakamura N."/>
            <person name="Yamazaki S."/>
            <person name="Fujita N."/>
        </authorList>
    </citation>
    <scope>NUCLEOTIDE SEQUENCE [LARGE SCALE GENOMIC DNA]</scope>
    <source>
        <strain evidence="4">ATCC 700054 / DSM 10555 / JCM 9379 / NBRC 101784 / NCIMB 13414 / VKM Ac-1990 / NM-1</strain>
    </source>
</reference>
<keyword evidence="1" id="KW-0812">Transmembrane</keyword>
<dbReference type="OrthoDB" id="3629336at2"/>
<evidence type="ECO:0000313" key="4">
    <source>
        <dbReference type="Proteomes" id="UP000007947"/>
    </source>
</evidence>
<sequence length="163" mass="17489">MTRSLVRGVLRPGIRSRLLRAFDLLTAAAVAVCVEVGLRVTTLTRLAKFLGVPLAMDGDAGWNRPSTSAGPERVVLPAAARRRIRATRTVMRHWPLGDTCLRQALVSGQRIRGLNPNLHVGVAKVGSEVRAHAWLTVGDTVIDPMRAAGTYLPLSTPPTGMAP</sequence>
<dbReference type="InterPro" id="IPR053521">
    <property type="entry name" value="McjB-like"/>
</dbReference>
<dbReference type="KEGG" id="mph:MLP_48940"/>
<keyword evidence="4" id="KW-1185">Reference proteome</keyword>
<dbReference type="Proteomes" id="UP000007947">
    <property type="component" value="Chromosome"/>
</dbReference>
<proteinExistence type="predicted"/>
<dbReference type="eggNOG" id="ENOG5034A1K">
    <property type="taxonomic scope" value="Bacteria"/>
</dbReference>
<dbReference type="RefSeq" id="WP_013865731.1">
    <property type="nucleotide sequence ID" value="NC_015635.1"/>
</dbReference>
<evidence type="ECO:0000256" key="1">
    <source>
        <dbReference type="SAM" id="Phobius"/>
    </source>
</evidence>
<dbReference type="InterPro" id="IPR032708">
    <property type="entry name" value="McjB_C"/>
</dbReference>
<accession>F5XFX4</accession>
<keyword evidence="1" id="KW-1133">Transmembrane helix</keyword>
<feature type="transmembrane region" description="Helical" evidence="1">
    <location>
        <begin position="21"/>
        <end position="40"/>
    </location>
</feature>
<evidence type="ECO:0000259" key="2">
    <source>
        <dbReference type="Pfam" id="PF13471"/>
    </source>
</evidence>
<dbReference type="STRING" id="1032480.MLP_48940"/>
<protein>
    <recommendedName>
        <fullName evidence="2">Microcin J25-processing protein McjB C-terminal domain-containing protein</fullName>
    </recommendedName>
</protein>
<organism evidence="3 4">
    <name type="scientific">Microlunatus phosphovorus (strain ATCC 700054 / DSM 10555 / JCM 9379 / NBRC 101784 / NCIMB 13414 / VKM Ac-1990 / NM-1)</name>
    <dbReference type="NCBI Taxonomy" id="1032480"/>
    <lineage>
        <taxon>Bacteria</taxon>
        <taxon>Bacillati</taxon>
        <taxon>Actinomycetota</taxon>
        <taxon>Actinomycetes</taxon>
        <taxon>Propionibacteriales</taxon>
        <taxon>Propionibacteriaceae</taxon>
        <taxon>Microlunatus</taxon>
    </lineage>
</organism>